<name>A0ABX8RWN6_NOCIO</name>
<reference evidence="1 2" key="1">
    <citation type="submission" date="2021-07" db="EMBL/GenBank/DDBJ databases">
        <title>Whole Genome Sequence of Nocardia Iowensis.</title>
        <authorList>
            <person name="Lamm A."/>
            <person name="Collins-Fairclough A.M."/>
            <person name="Bunk B."/>
            <person name="Sproer C."/>
        </authorList>
    </citation>
    <scope>NUCLEOTIDE SEQUENCE [LARGE SCALE GENOMIC DNA]</scope>
    <source>
        <strain evidence="1 2">NRRL 5646</strain>
    </source>
</reference>
<evidence type="ECO:0000313" key="2">
    <source>
        <dbReference type="Proteomes" id="UP000694257"/>
    </source>
</evidence>
<gene>
    <name evidence="1" type="ORF">KV110_14045</name>
</gene>
<dbReference type="Proteomes" id="UP000694257">
    <property type="component" value="Chromosome"/>
</dbReference>
<dbReference type="EMBL" id="CP078145">
    <property type="protein sequence ID" value="QXN94079.1"/>
    <property type="molecule type" value="Genomic_DNA"/>
</dbReference>
<dbReference type="RefSeq" id="WP_218476509.1">
    <property type="nucleotide sequence ID" value="NZ_BAABJN010000018.1"/>
</dbReference>
<organism evidence="1 2">
    <name type="scientific">Nocardia iowensis</name>
    <dbReference type="NCBI Taxonomy" id="204891"/>
    <lineage>
        <taxon>Bacteria</taxon>
        <taxon>Bacillati</taxon>
        <taxon>Actinomycetota</taxon>
        <taxon>Actinomycetes</taxon>
        <taxon>Mycobacteriales</taxon>
        <taxon>Nocardiaceae</taxon>
        <taxon>Nocardia</taxon>
    </lineage>
</organism>
<keyword evidence="2" id="KW-1185">Reference proteome</keyword>
<accession>A0ABX8RWN6</accession>
<protein>
    <submittedName>
        <fullName evidence="1">Uncharacterized protein</fullName>
    </submittedName>
</protein>
<evidence type="ECO:0000313" key="1">
    <source>
        <dbReference type="EMBL" id="QXN94079.1"/>
    </source>
</evidence>
<proteinExistence type="predicted"/>
<sequence>MTTCIQDAVGSIGDRWRETGAQYGPLGCPIAAETVDAAGNRTQQFERGEIAWSVAQDMIVTCYRLRDYACFEWQLASDHYRYKYWQFEAFIDNKGLGLAATTFFFDEDVPHRLTRGRRTMRIQSAGRYEFQVRGCDDADGDTCRQGYTKRIGFTVGRVGVSPFPDDAPVEGLIADRWHLYDAWAGPLGRPAGPVIAQPNGQLQQNFSSGQISVDPRFGNLVSVVYAVREAIFVSWGPAAYPEADGLRPTHYRLEGFREMTPLFTEYLQPDPAWIEFSCGGYQFDPRTVGATQYQFHLYPGLPDSPVGEVGPAMPLMSVGFRPPTKGFELDVTTVGGTPARAVATDTARCRAVVHAVATTTTVRPAQQLYENEDLGAYLVAHLQAIRNHRSSLDDGGHLTYAVPGDRLFQVTIVNEAILNLAPGPVGTDSGEHLSGLTVLYCNKLNGEYDTLLKHLVAIAFRYDDLLQPRVRAHLLDRLLSMRGRHDDSVEVRQLCCNWSELGEVAVAAAGTIVGPVVFALIGGPPCLEIAESENHLLLIESARYLTNQLLHQRDPRIEYDNSRNGLREWLLGRLQVAARHDFLEFNSRPYLRYTTNALLNLEEFADPEVSTAARVLLDYLMVKFAVSSSELRRLGPFRRLRDNNNAESPPDRNNFYSATSDPMTGFFHQYAGPPRTATGEPGKHMPGLWYIECLIVGLARYRPPAAAYVLAMDNTWSGTHLFHHGSRPVIRAGEQADAGVEIYYRSPSFLLTAGGVFLNSGYGHDEIVEYENASGPQAITLLPTRGNFTFEQLIRLDPWPKAGSAVNTAVWRGFACGANLRIPAWLKDPTVPLVGWYFFDLNQDFPGRGKLGLHVVVLVTPPGEIFLDGRHDRDWPTNWAFIYAMEATLGFDEFRQRTLDRNRDIIADSSYFRSGIDYVFNSPDGHRIEFVIAPASDRAWGAGFVRGDRYSSRIKRFGDTILEPDLQRLPLASGEYLRSDGHTGRFEIRYPGCDAPLVLDFRNPAHAERTGEPACPAWYPDVIRAYHEVAQKLRTVGRHTEAAGIGRKALQAAAEIRGLAAQPVIAADVAGNLIFIGAYLEAGEEAVAVTAAGTQLLRDLVIAQPGNAEYLNSLSWALHNLAARHHSAGNAPGAAGLGTEAAQLPPRFELAAATPSVRAHVASNLTYVGAYLPAGDEAVDVTIAAVRVYRELNTSYPSDSGYLDSLSWALHNLAARHSGAGNPGAAVGLGVEAADLPKRFDATAAPANVKAHVAANLVYVGAYLPAGEEAVDVTTAGTQTFRQLNVDFPDDPAYLNTFSWALHNLAARHHSAGHPHGAVGLGTEAAQLTARFDTTHADHLTRASVASNLVYIGAYLPAGNEAVEVTATAVRIYQALTAAHPENPDYPVNLAWAQQNLAARVAAAGAGPA</sequence>